<organism evidence="1 2">
    <name type="scientific">Cetraspora pellucida</name>
    <dbReference type="NCBI Taxonomy" id="1433469"/>
    <lineage>
        <taxon>Eukaryota</taxon>
        <taxon>Fungi</taxon>
        <taxon>Fungi incertae sedis</taxon>
        <taxon>Mucoromycota</taxon>
        <taxon>Glomeromycotina</taxon>
        <taxon>Glomeromycetes</taxon>
        <taxon>Diversisporales</taxon>
        <taxon>Gigasporaceae</taxon>
        <taxon>Cetraspora</taxon>
    </lineage>
</organism>
<dbReference type="EMBL" id="CAJVQA010008407">
    <property type="protein sequence ID" value="CAG8671207.1"/>
    <property type="molecule type" value="Genomic_DNA"/>
</dbReference>
<proteinExistence type="predicted"/>
<evidence type="ECO:0000313" key="1">
    <source>
        <dbReference type="EMBL" id="CAG8671207.1"/>
    </source>
</evidence>
<name>A0A9N9EE51_9GLOM</name>
<accession>A0A9N9EE51</accession>
<protein>
    <submittedName>
        <fullName evidence="1">21852_t:CDS:1</fullName>
    </submittedName>
</protein>
<evidence type="ECO:0000313" key="2">
    <source>
        <dbReference type="Proteomes" id="UP000789759"/>
    </source>
</evidence>
<sequence length="79" mass="8690">MTKSLDSASLYPILSLVDSFPRVVADGMSSSSLCDKLVDECIPQNMLCLDAKSAYDVERKYSVINCPVVNPTTFKNIKI</sequence>
<gene>
    <name evidence="1" type="ORF">CPELLU_LOCUS10284</name>
</gene>
<reference evidence="1" key="1">
    <citation type="submission" date="2021-06" db="EMBL/GenBank/DDBJ databases">
        <authorList>
            <person name="Kallberg Y."/>
            <person name="Tangrot J."/>
            <person name="Rosling A."/>
        </authorList>
    </citation>
    <scope>NUCLEOTIDE SEQUENCE</scope>
    <source>
        <strain evidence="1">FL966</strain>
    </source>
</reference>
<dbReference type="Proteomes" id="UP000789759">
    <property type="component" value="Unassembled WGS sequence"/>
</dbReference>
<keyword evidence="2" id="KW-1185">Reference proteome</keyword>
<dbReference type="AlphaFoldDB" id="A0A9N9EE51"/>
<comment type="caution">
    <text evidence="1">The sequence shown here is derived from an EMBL/GenBank/DDBJ whole genome shotgun (WGS) entry which is preliminary data.</text>
</comment>